<dbReference type="InterPro" id="IPR004685">
    <property type="entry name" value="Brnchd-chn_aa_trnsp_Livcs"/>
</dbReference>
<dbReference type="GO" id="GO:0015188">
    <property type="term" value="F:L-isoleucine transmembrane transporter activity"/>
    <property type="evidence" value="ECO:0007669"/>
    <property type="project" value="TreeGrafter"/>
</dbReference>
<dbReference type="PANTHER" id="PTHR30588">
    <property type="entry name" value="BRANCHED-CHAIN AMINO ACID TRANSPORT SYSTEM 2 CARRIER PROTEIN"/>
    <property type="match status" value="1"/>
</dbReference>
<evidence type="ECO:0000256" key="3">
    <source>
        <dbReference type="ARBA" id="ARBA00022448"/>
    </source>
</evidence>
<evidence type="ECO:0000256" key="4">
    <source>
        <dbReference type="ARBA" id="ARBA00022475"/>
    </source>
</evidence>
<keyword evidence="8 9" id="KW-0472">Membrane</keyword>
<dbReference type="EMBL" id="CP126746">
    <property type="protein sequence ID" value="WMB12114.1"/>
    <property type="molecule type" value="Genomic_DNA"/>
</dbReference>
<comment type="caution">
    <text evidence="9">Lacks conserved residue(s) required for the propagation of feature annotation.</text>
</comment>
<accession>A0AAX3Z4K7</accession>
<gene>
    <name evidence="10" type="ORF">QPR60_04515</name>
</gene>
<dbReference type="Pfam" id="PF05525">
    <property type="entry name" value="Branch_AA_trans"/>
    <property type="match status" value="1"/>
</dbReference>
<organism evidence="10 11">
    <name type="scientific">Enterobacter hormaechei</name>
    <dbReference type="NCBI Taxonomy" id="158836"/>
    <lineage>
        <taxon>Bacteria</taxon>
        <taxon>Pseudomonadati</taxon>
        <taxon>Pseudomonadota</taxon>
        <taxon>Gammaproteobacteria</taxon>
        <taxon>Enterobacterales</taxon>
        <taxon>Enterobacteriaceae</taxon>
        <taxon>Enterobacter</taxon>
        <taxon>Enterobacter cloacae complex</taxon>
    </lineage>
</organism>
<comment type="function">
    <text evidence="9">Component of the transport system for branched-chain amino acids.</text>
</comment>
<dbReference type="RefSeq" id="WP_006809992.1">
    <property type="nucleotide sequence ID" value="NZ_CAIZTB010000007.1"/>
</dbReference>
<dbReference type="Proteomes" id="UP001229386">
    <property type="component" value="Chromosome"/>
</dbReference>
<feature type="transmembrane region" description="Helical" evidence="9">
    <location>
        <begin position="111"/>
        <end position="132"/>
    </location>
</feature>
<evidence type="ECO:0000256" key="9">
    <source>
        <dbReference type="RuleBase" id="RU362122"/>
    </source>
</evidence>
<keyword evidence="5 9" id="KW-0812">Transmembrane</keyword>
<evidence type="ECO:0000256" key="7">
    <source>
        <dbReference type="ARBA" id="ARBA00022989"/>
    </source>
</evidence>
<keyword evidence="7 9" id="KW-1133">Transmembrane helix</keyword>
<evidence type="ECO:0000256" key="2">
    <source>
        <dbReference type="ARBA" id="ARBA00008540"/>
    </source>
</evidence>
<keyword evidence="4" id="KW-1003">Cell membrane</keyword>
<protein>
    <recommendedName>
        <fullName evidence="9">Branched-chain amino acid transport system carrier protein</fullName>
    </recommendedName>
</protein>
<dbReference type="GO" id="GO:0015820">
    <property type="term" value="P:L-leucine transport"/>
    <property type="evidence" value="ECO:0007669"/>
    <property type="project" value="TreeGrafter"/>
</dbReference>
<keyword evidence="3 9" id="KW-0813">Transport</keyword>
<proteinExistence type="inferred from homology"/>
<evidence type="ECO:0000256" key="5">
    <source>
        <dbReference type="ARBA" id="ARBA00022692"/>
    </source>
</evidence>
<evidence type="ECO:0000313" key="10">
    <source>
        <dbReference type="EMBL" id="WMB12114.1"/>
    </source>
</evidence>
<reference evidence="10" key="1">
    <citation type="journal article" date="2023" name="J. Antimicrob. Chemother.">
        <title>Emergence of OXA-48-producing Enterobacter hormaechei in a Swiss companion animal clinic and their genetic relationship to clinical human isolates.</title>
        <authorList>
            <person name="Dona V."/>
            <person name="Nordmann P."/>
            <person name="Kittl S."/>
            <person name="Schuller S."/>
            <person name="Bouvier M."/>
            <person name="Poirel L."/>
            <person name="Endimiani A."/>
            <person name="Perreten V."/>
        </authorList>
    </citation>
    <scope>NUCLEOTIDE SEQUENCE</scope>
    <source>
        <strain evidence="10">Ehh_25</strain>
    </source>
</reference>
<keyword evidence="6 9" id="KW-0029">Amino-acid transport</keyword>
<evidence type="ECO:0000256" key="8">
    <source>
        <dbReference type="ARBA" id="ARBA00023136"/>
    </source>
</evidence>
<feature type="transmembrane region" description="Helical" evidence="9">
    <location>
        <begin position="57"/>
        <end position="74"/>
    </location>
</feature>
<dbReference type="AlphaFoldDB" id="A0AAX3Z4K7"/>
<feature type="transmembrane region" description="Helical" evidence="9">
    <location>
        <begin position="144"/>
        <end position="162"/>
    </location>
</feature>
<dbReference type="PANTHER" id="PTHR30588:SF0">
    <property type="entry name" value="BRANCHED-CHAIN AMINO ACID PERMEASE BRNQ"/>
    <property type="match status" value="1"/>
</dbReference>
<evidence type="ECO:0000313" key="11">
    <source>
        <dbReference type="Proteomes" id="UP001229386"/>
    </source>
</evidence>
<sequence>MKYSAAAAGIAAAGLILIYISYLSMGAHSPVAAATNGLEIISHYVATVFGAYGRNLLAVIITLACLVTSIGLTTGTARYFSHATGLSYGMLVASTLIASAAISVLGLNSLIAFAVPVLCAIYPAALVVVLLGIVRKWVSISDNVYRVIFYSALVLGVFSLFAKS</sequence>
<comment type="similarity">
    <text evidence="2 9">Belongs to the branched chain amino acid transporter family.</text>
</comment>
<dbReference type="GO" id="GO:0005886">
    <property type="term" value="C:plasma membrane"/>
    <property type="evidence" value="ECO:0007669"/>
    <property type="project" value="UniProtKB-SubCell"/>
</dbReference>
<evidence type="ECO:0000256" key="1">
    <source>
        <dbReference type="ARBA" id="ARBA00004651"/>
    </source>
</evidence>
<dbReference type="GO" id="GO:0015190">
    <property type="term" value="F:L-leucine transmembrane transporter activity"/>
    <property type="evidence" value="ECO:0007669"/>
    <property type="project" value="TreeGrafter"/>
</dbReference>
<dbReference type="GO" id="GO:0015818">
    <property type="term" value="P:isoleucine transport"/>
    <property type="evidence" value="ECO:0007669"/>
    <property type="project" value="TreeGrafter"/>
</dbReference>
<comment type="subcellular location">
    <subcellularLocation>
        <location evidence="9">Cell inner membrane</location>
        <topology evidence="9">Multi-pass membrane protein</topology>
    </subcellularLocation>
    <subcellularLocation>
        <location evidence="1">Cell membrane</location>
        <topology evidence="1">Multi-pass membrane protein</topology>
    </subcellularLocation>
</comment>
<feature type="transmembrane region" description="Helical" evidence="9">
    <location>
        <begin position="86"/>
        <end position="105"/>
    </location>
</feature>
<dbReference type="GeneID" id="93200773"/>
<name>A0AAX3Z4K7_9ENTR</name>
<evidence type="ECO:0000256" key="6">
    <source>
        <dbReference type="ARBA" id="ARBA00022970"/>
    </source>
</evidence>
<dbReference type="GO" id="GO:0005304">
    <property type="term" value="F:L-valine transmembrane transporter activity"/>
    <property type="evidence" value="ECO:0007669"/>
    <property type="project" value="TreeGrafter"/>
</dbReference>